<dbReference type="AlphaFoldDB" id="K8EAP7"/>
<comment type="similarity">
    <text evidence="7">Belongs to the FtsL family.</text>
</comment>
<keyword evidence="8" id="KW-0175">Coiled coil</keyword>
<keyword evidence="2 7" id="KW-0132">Cell division</keyword>
<dbReference type="Pfam" id="PF04977">
    <property type="entry name" value="DivIC"/>
    <property type="match status" value="1"/>
</dbReference>
<keyword evidence="6 7" id="KW-0131">Cell cycle</keyword>
<evidence type="ECO:0000256" key="6">
    <source>
        <dbReference type="ARBA" id="ARBA00023306"/>
    </source>
</evidence>
<keyword evidence="11" id="KW-1185">Reference proteome</keyword>
<protein>
    <recommendedName>
        <fullName evidence="7">Cell division protein FtsL</fullName>
    </recommendedName>
</protein>
<proteinExistence type="inferred from homology"/>
<accession>K8EAP7</accession>
<evidence type="ECO:0000256" key="9">
    <source>
        <dbReference type="SAM" id="MobiDB-lite"/>
    </source>
</evidence>
<keyword evidence="1 7" id="KW-1003">Cell membrane</keyword>
<evidence type="ECO:0000256" key="7">
    <source>
        <dbReference type="HAMAP-Rule" id="MF_00910"/>
    </source>
</evidence>
<dbReference type="InterPro" id="IPR007060">
    <property type="entry name" value="FtsL/DivIC"/>
</dbReference>
<dbReference type="HAMAP" id="MF_00910">
    <property type="entry name" value="FtsL"/>
    <property type="match status" value="1"/>
</dbReference>
<dbReference type="GO" id="GO:0005886">
    <property type="term" value="C:plasma membrane"/>
    <property type="evidence" value="ECO:0007669"/>
    <property type="project" value="UniProtKB-SubCell"/>
</dbReference>
<dbReference type="OrthoDB" id="2082132at2"/>
<name>K8EAP7_9FIRM</name>
<evidence type="ECO:0000313" key="11">
    <source>
        <dbReference type="Proteomes" id="UP000009315"/>
    </source>
</evidence>
<reference evidence="10 11" key="1">
    <citation type="journal article" date="2013" name="Genome Announc.">
        <title>Genome Sequence of the Sulfate-Reducing Bacterium Desulfotomaculum hydrothermale Lam5(T).</title>
        <authorList>
            <person name="Amin O."/>
            <person name="Fardeau M.L."/>
            <person name="Valette O."/>
            <person name="Hirschler-Rea A."/>
            <person name="Barbe V."/>
            <person name="Medigue C."/>
            <person name="Vacherie B."/>
            <person name="Ollivier B."/>
            <person name="Bertin P.N."/>
            <person name="Dolla A."/>
        </authorList>
    </citation>
    <scope>NUCLEOTIDE SEQUENCE [LARGE SCALE GENOMIC DNA]</scope>
    <source>
        <strain evidence="11">Lam5 / DSM 18033</strain>
    </source>
</reference>
<feature type="transmembrane region" description="Helical" evidence="7">
    <location>
        <begin position="37"/>
        <end position="58"/>
    </location>
</feature>
<feature type="compositionally biased region" description="Polar residues" evidence="9">
    <location>
        <begin position="126"/>
        <end position="149"/>
    </location>
</feature>
<feature type="region of interest" description="Disordered" evidence="9">
    <location>
        <begin position="126"/>
        <end position="161"/>
    </location>
</feature>
<evidence type="ECO:0000256" key="5">
    <source>
        <dbReference type="ARBA" id="ARBA00023136"/>
    </source>
</evidence>
<dbReference type="Proteomes" id="UP000009315">
    <property type="component" value="Unassembled WGS sequence"/>
</dbReference>
<sequence>MSVAQEKFSYQLPEERQQQKARPGRQLSKRAARRGKIVVTGCILALFLTGLTIAYYYAQVAAVGYQISRLQSEVANLQAEQEYLESQANQLLSLQRIEAIATTRLGMVKPDPKEVVLVAALPKSPQAASNSSTNQLNKQESSQSASGVQEQHKTGEIGKNPVIDALMDLVQRWEQKR</sequence>
<evidence type="ECO:0000256" key="4">
    <source>
        <dbReference type="ARBA" id="ARBA00022989"/>
    </source>
</evidence>
<dbReference type="GO" id="GO:0043093">
    <property type="term" value="P:FtsZ-dependent cytokinesis"/>
    <property type="evidence" value="ECO:0007669"/>
    <property type="project" value="UniProtKB-UniRule"/>
</dbReference>
<dbReference type="STRING" id="1121428.DESHY_50026"/>
<evidence type="ECO:0000256" key="2">
    <source>
        <dbReference type="ARBA" id="ARBA00022618"/>
    </source>
</evidence>
<dbReference type="eggNOG" id="COG2919">
    <property type="taxonomic scope" value="Bacteria"/>
</dbReference>
<organism evidence="10 11">
    <name type="scientific">Desulforamulus hydrothermalis Lam5 = DSM 18033</name>
    <dbReference type="NCBI Taxonomy" id="1121428"/>
    <lineage>
        <taxon>Bacteria</taxon>
        <taxon>Bacillati</taxon>
        <taxon>Bacillota</taxon>
        <taxon>Clostridia</taxon>
        <taxon>Eubacteriales</taxon>
        <taxon>Peptococcaceae</taxon>
        <taxon>Desulforamulus</taxon>
    </lineage>
</organism>
<evidence type="ECO:0000313" key="10">
    <source>
        <dbReference type="EMBL" id="CCO08718.1"/>
    </source>
</evidence>
<comment type="caution">
    <text evidence="10">The sequence shown here is derived from an EMBL/GenBank/DDBJ whole genome shotgun (WGS) entry which is preliminary data.</text>
</comment>
<feature type="coiled-coil region" evidence="8">
    <location>
        <begin position="67"/>
        <end position="94"/>
    </location>
</feature>
<dbReference type="RefSeq" id="WP_008412291.1">
    <property type="nucleotide sequence ID" value="NZ_CAOS01000012.1"/>
</dbReference>
<comment type="subcellular location">
    <subcellularLocation>
        <location evidence="7">Cell membrane</location>
        <topology evidence="7">Single-pass type II membrane protein</topology>
    </subcellularLocation>
    <text evidence="7">Localizes to the division septum where it forms a ring structure.</text>
</comment>
<keyword evidence="4 7" id="KW-1133">Transmembrane helix</keyword>
<gene>
    <name evidence="7" type="primary">ftsL</name>
    <name evidence="10" type="ORF">DESHY_50026</name>
</gene>
<dbReference type="EMBL" id="CAOS01000012">
    <property type="protein sequence ID" value="CCO08718.1"/>
    <property type="molecule type" value="Genomic_DNA"/>
</dbReference>
<evidence type="ECO:0000256" key="8">
    <source>
        <dbReference type="SAM" id="Coils"/>
    </source>
</evidence>
<feature type="region of interest" description="Disordered" evidence="9">
    <location>
        <begin position="1"/>
        <end position="28"/>
    </location>
</feature>
<keyword evidence="5 7" id="KW-0472">Membrane</keyword>
<keyword evidence="3 7" id="KW-0812">Transmembrane</keyword>
<evidence type="ECO:0000256" key="3">
    <source>
        <dbReference type="ARBA" id="ARBA00022692"/>
    </source>
</evidence>
<evidence type="ECO:0000256" key="1">
    <source>
        <dbReference type="ARBA" id="ARBA00022475"/>
    </source>
</evidence>
<dbReference type="InterPro" id="IPR011922">
    <property type="entry name" value="Cell_div_FtsL"/>
</dbReference>
<dbReference type="GO" id="GO:0032153">
    <property type="term" value="C:cell division site"/>
    <property type="evidence" value="ECO:0007669"/>
    <property type="project" value="UniProtKB-UniRule"/>
</dbReference>
<comment type="function">
    <text evidence="7">Essential cell division protein.</text>
</comment>